<feature type="compositionally biased region" description="Basic and acidic residues" evidence="1">
    <location>
        <begin position="9"/>
        <end position="35"/>
    </location>
</feature>
<accession>A0A7Y0FQF8</accession>
<keyword evidence="3" id="KW-1185">Reference proteome</keyword>
<evidence type="ECO:0000313" key="3">
    <source>
        <dbReference type="Proteomes" id="UP000544054"/>
    </source>
</evidence>
<dbReference type="RefSeq" id="WP_169233729.1">
    <property type="nucleotide sequence ID" value="NZ_JABBGI010000005.1"/>
</dbReference>
<dbReference type="SUPFAM" id="SSF55486">
    <property type="entry name" value="Metalloproteases ('zincins'), catalytic domain"/>
    <property type="match status" value="1"/>
</dbReference>
<dbReference type="Pfam" id="PF14107">
    <property type="entry name" value="DUF4280"/>
    <property type="match status" value="1"/>
</dbReference>
<dbReference type="Proteomes" id="UP000544054">
    <property type="component" value="Unassembled WGS sequence"/>
</dbReference>
<name>A0A7Y0FQF8_9FLAO</name>
<dbReference type="InterPro" id="IPR024079">
    <property type="entry name" value="MetalloPept_cat_dom_sf"/>
</dbReference>
<dbReference type="InterPro" id="IPR025460">
    <property type="entry name" value="DUF4280"/>
</dbReference>
<evidence type="ECO:0000256" key="1">
    <source>
        <dbReference type="SAM" id="MobiDB-lite"/>
    </source>
</evidence>
<reference evidence="2 3" key="1">
    <citation type="submission" date="2020-04" db="EMBL/GenBank/DDBJ databases">
        <title>Chryseobacterium sp. RP-3-3 sp. nov., isolated from Jeju soil.</title>
        <authorList>
            <person name="Dahal R.H."/>
        </authorList>
    </citation>
    <scope>NUCLEOTIDE SEQUENCE [LARGE SCALE GENOMIC DNA]</scope>
    <source>
        <strain evidence="2 3">RP-3-3</strain>
    </source>
</reference>
<sequence length="613" mass="70678">MEDQNTSAHDQKLSEKRAEKQKKANEDSPSEKREMVMHGAKLKCPYAQAPGKLKVTSNEINLQDKLFATKGDGNNMVNLQFKGTCGHPKWPAKNMPPPPCMNVIKLSPWQNLGTSIVQEQTVLVKESFITCDPVANVAVAKPIPKVERILTPEEPKTEIDYKFLVNFRRGNSYKGEYGFDWLRKEYVEPLEKVLYNNSNPPTPIRTKPNGKAEATKTPLCENFEELKTQYRPFARFQKDYYCTWLSIFPIDYPNSPHINGVKLDIEVFEDFKENEKVKKPSEIEIHFECENADVEITPKIAKSIKEAKKGIIIKCKKALSQETAIIVKAVLKDGDKQKTNEQIGKLFIYANNEIKNIDITIVDCLIDDDSSKVLKRKRGSDLEVYLNSKVLNQALIQCKVKAPEDFDLRLYKENGKTLVEKYSLEKASVMKELEISPKKASTRVAGNDIENLEIFRDDLMSLYEKNGTNKNPVRNKNDKNKFMFFTNIFVQMGKKEERFFITKDPAGNESFSIKVINVDAFAYFKTAQPVGNIVVFFTEQTLDNPTIAHEFGHNLGLWHLFDNSPYRFYKGHTDNFMDYSERVRIDVEDSTDKNRNKRLAYYKWQWDEMRKGI</sequence>
<proteinExistence type="predicted"/>
<dbReference type="AlphaFoldDB" id="A0A7Y0FQF8"/>
<dbReference type="EMBL" id="JABBGI010000005">
    <property type="protein sequence ID" value="NML69162.1"/>
    <property type="molecule type" value="Genomic_DNA"/>
</dbReference>
<comment type="caution">
    <text evidence="2">The sequence shown here is derived from an EMBL/GenBank/DDBJ whole genome shotgun (WGS) entry which is preliminary data.</text>
</comment>
<protein>
    <submittedName>
        <fullName evidence="2">DUF4280 domain-containing protein</fullName>
    </submittedName>
</protein>
<evidence type="ECO:0000313" key="2">
    <source>
        <dbReference type="EMBL" id="NML69162.1"/>
    </source>
</evidence>
<feature type="region of interest" description="Disordered" evidence="1">
    <location>
        <begin position="1"/>
        <end position="35"/>
    </location>
</feature>
<dbReference type="GO" id="GO:0008237">
    <property type="term" value="F:metallopeptidase activity"/>
    <property type="evidence" value="ECO:0007669"/>
    <property type="project" value="InterPro"/>
</dbReference>
<dbReference type="Gene3D" id="3.40.390.10">
    <property type="entry name" value="Collagenase (Catalytic Domain)"/>
    <property type="match status" value="1"/>
</dbReference>
<gene>
    <name evidence="2" type="ORF">HHL23_05070</name>
</gene>
<organism evidence="2 3">
    <name type="scientific">Chryseobacterium antibioticum</name>
    <dbReference type="NCBI Taxonomy" id="2728847"/>
    <lineage>
        <taxon>Bacteria</taxon>
        <taxon>Pseudomonadati</taxon>
        <taxon>Bacteroidota</taxon>
        <taxon>Flavobacteriia</taxon>
        <taxon>Flavobacteriales</taxon>
        <taxon>Weeksellaceae</taxon>
        <taxon>Chryseobacterium group</taxon>
        <taxon>Chryseobacterium</taxon>
    </lineage>
</organism>